<gene>
    <name evidence="2" type="ORF">V1477_014623</name>
</gene>
<feature type="transmembrane region" description="Helical" evidence="1">
    <location>
        <begin position="57"/>
        <end position="78"/>
    </location>
</feature>
<protein>
    <submittedName>
        <fullName evidence="2">Uncharacterized protein</fullName>
    </submittedName>
</protein>
<keyword evidence="3" id="KW-1185">Reference proteome</keyword>
<reference evidence="2 3" key="1">
    <citation type="journal article" date="2024" name="Ann. Entomol. Soc. Am.">
        <title>Genomic analyses of the southern and eastern yellowjacket wasps (Hymenoptera: Vespidae) reveal evolutionary signatures of social life.</title>
        <authorList>
            <person name="Catto M.A."/>
            <person name="Caine P.B."/>
            <person name="Orr S.E."/>
            <person name="Hunt B.G."/>
            <person name="Goodisman M.A.D."/>
        </authorList>
    </citation>
    <scope>NUCLEOTIDE SEQUENCE [LARGE SCALE GENOMIC DNA]</scope>
    <source>
        <strain evidence="2">232</strain>
        <tissue evidence="2">Head and thorax</tissue>
    </source>
</reference>
<keyword evidence="1" id="KW-0472">Membrane</keyword>
<accession>A0ABD2BI00</accession>
<keyword evidence="1" id="KW-1133">Transmembrane helix</keyword>
<proteinExistence type="predicted"/>
<evidence type="ECO:0000313" key="2">
    <source>
        <dbReference type="EMBL" id="KAL2732382.1"/>
    </source>
</evidence>
<organism evidence="2 3">
    <name type="scientific">Vespula maculifrons</name>
    <name type="common">Eastern yellow jacket</name>
    <name type="synonym">Wasp</name>
    <dbReference type="NCBI Taxonomy" id="7453"/>
    <lineage>
        <taxon>Eukaryota</taxon>
        <taxon>Metazoa</taxon>
        <taxon>Ecdysozoa</taxon>
        <taxon>Arthropoda</taxon>
        <taxon>Hexapoda</taxon>
        <taxon>Insecta</taxon>
        <taxon>Pterygota</taxon>
        <taxon>Neoptera</taxon>
        <taxon>Endopterygota</taxon>
        <taxon>Hymenoptera</taxon>
        <taxon>Apocrita</taxon>
        <taxon>Aculeata</taxon>
        <taxon>Vespoidea</taxon>
        <taxon>Vespidae</taxon>
        <taxon>Vespinae</taxon>
        <taxon>Vespula</taxon>
    </lineage>
</organism>
<evidence type="ECO:0000313" key="3">
    <source>
        <dbReference type="Proteomes" id="UP001607303"/>
    </source>
</evidence>
<sequence length="115" mass="14097">MKNWTGKVHHKSFYLHYSDNIFKHSLTLPSITLQTRRYKIYNKIHTNRNDRVTSNFVIMYTLISVYVLRFFLTIKSLFKSFRHVITIKHLFFFIIHFYRIKILSTIFNDLSLQEF</sequence>
<dbReference type="EMBL" id="JAYRBN010000075">
    <property type="protein sequence ID" value="KAL2732382.1"/>
    <property type="molecule type" value="Genomic_DNA"/>
</dbReference>
<evidence type="ECO:0000256" key="1">
    <source>
        <dbReference type="SAM" id="Phobius"/>
    </source>
</evidence>
<feature type="transmembrane region" description="Helical" evidence="1">
    <location>
        <begin position="90"/>
        <end position="107"/>
    </location>
</feature>
<dbReference type="AlphaFoldDB" id="A0ABD2BI00"/>
<comment type="caution">
    <text evidence="2">The sequence shown here is derived from an EMBL/GenBank/DDBJ whole genome shotgun (WGS) entry which is preliminary data.</text>
</comment>
<keyword evidence="1" id="KW-0812">Transmembrane</keyword>
<name>A0ABD2BI00_VESMC</name>
<dbReference type="Proteomes" id="UP001607303">
    <property type="component" value="Unassembled WGS sequence"/>
</dbReference>